<evidence type="ECO:0000313" key="7">
    <source>
        <dbReference type="Proteomes" id="UP001597187"/>
    </source>
</evidence>
<organism evidence="6 7">
    <name type="scientific">Halomarina rubra</name>
    <dbReference type="NCBI Taxonomy" id="2071873"/>
    <lineage>
        <taxon>Archaea</taxon>
        <taxon>Methanobacteriati</taxon>
        <taxon>Methanobacteriota</taxon>
        <taxon>Stenosarchaea group</taxon>
        <taxon>Halobacteria</taxon>
        <taxon>Halobacteriales</taxon>
        <taxon>Natronomonadaceae</taxon>
        <taxon>Halomarina</taxon>
    </lineage>
</organism>
<dbReference type="PROSITE" id="PS00584">
    <property type="entry name" value="PFKB_KINASES_2"/>
    <property type="match status" value="1"/>
</dbReference>
<dbReference type="EMBL" id="JBHUDC010000008">
    <property type="protein sequence ID" value="MFD1515581.1"/>
    <property type="molecule type" value="Genomic_DNA"/>
</dbReference>
<keyword evidence="3 4" id="KW-0418">Kinase</keyword>
<feature type="domain" description="Carbohydrate kinase PfkB" evidence="5">
    <location>
        <begin position="3"/>
        <end position="276"/>
    </location>
</feature>
<dbReference type="PANTHER" id="PTHR10584:SF166">
    <property type="entry name" value="RIBOKINASE"/>
    <property type="match status" value="1"/>
</dbReference>
<dbReference type="RefSeq" id="WP_250875493.1">
    <property type="nucleotide sequence ID" value="NZ_JALXFV010000008.1"/>
</dbReference>
<dbReference type="Pfam" id="PF00294">
    <property type="entry name" value="PfkB"/>
    <property type="match status" value="1"/>
</dbReference>
<keyword evidence="2 4" id="KW-0808">Transferase</keyword>
<evidence type="ECO:0000256" key="2">
    <source>
        <dbReference type="ARBA" id="ARBA00022679"/>
    </source>
</evidence>
<proteinExistence type="inferred from homology"/>
<evidence type="ECO:0000313" key="6">
    <source>
        <dbReference type="EMBL" id="MFD1515581.1"/>
    </source>
</evidence>
<dbReference type="GO" id="GO:0006796">
    <property type="term" value="P:phosphate-containing compound metabolic process"/>
    <property type="evidence" value="ECO:0007669"/>
    <property type="project" value="UniProtKB-ARBA"/>
</dbReference>
<dbReference type="PRINTS" id="PR00990">
    <property type="entry name" value="RIBOKINASE"/>
</dbReference>
<dbReference type="PANTHER" id="PTHR10584">
    <property type="entry name" value="SUGAR KINASE"/>
    <property type="match status" value="1"/>
</dbReference>
<dbReference type="CDD" id="cd01942">
    <property type="entry name" value="ribokinase_group_A"/>
    <property type="match status" value="1"/>
</dbReference>
<dbReference type="SUPFAM" id="SSF53613">
    <property type="entry name" value="Ribokinase-like"/>
    <property type="match status" value="1"/>
</dbReference>
<name>A0ABD6B1X7_9EURY</name>
<reference evidence="6 7" key="1">
    <citation type="journal article" date="2019" name="Int. J. Syst. Evol. Microbiol.">
        <title>The Global Catalogue of Microorganisms (GCM) 10K type strain sequencing project: providing services to taxonomists for standard genome sequencing and annotation.</title>
        <authorList>
            <consortium name="The Broad Institute Genomics Platform"/>
            <consortium name="The Broad Institute Genome Sequencing Center for Infectious Disease"/>
            <person name="Wu L."/>
            <person name="Ma J."/>
        </authorList>
    </citation>
    <scope>NUCLEOTIDE SEQUENCE [LARGE SCALE GENOMIC DNA]</scope>
    <source>
        <strain evidence="6 7">CGMCC 1.12563</strain>
    </source>
</reference>
<comment type="caution">
    <text evidence="6">The sequence shown here is derived from an EMBL/GenBank/DDBJ whole genome shotgun (WGS) entry which is preliminary data.</text>
</comment>
<evidence type="ECO:0000256" key="4">
    <source>
        <dbReference type="RuleBase" id="RU003704"/>
    </source>
</evidence>
<dbReference type="GO" id="GO:0016301">
    <property type="term" value="F:kinase activity"/>
    <property type="evidence" value="ECO:0007669"/>
    <property type="project" value="UniProtKB-KW"/>
</dbReference>
<dbReference type="AlphaFoldDB" id="A0ABD6B1X7"/>
<keyword evidence="7" id="KW-1185">Reference proteome</keyword>
<dbReference type="EC" id="2.7.1.-" evidence="6"/>
<accession>A0ABD6B1X7</accession>
<protein>
    <submittedName>
        <fullName evidence="6">Carbohydrate kinase family protein</fullName>
        <ecNumber evidence="6">2.7.1.-</ecNumber>
    </submittedName>
</protein>
<dbReference type="InterPro" id="IPR002139">
    <property type="entry name" value="Ribo/fructo_kinase"/>
</dbReference>
<sequence>MRVLCAGHVNWDVTLRVDELPEPDGEVSVEQRAQAGGGSAANVSCTLAGLDVPTALFGSVGDDEEGLLARNELDAFGVDVDHLVTVPNHETTTKYLVVDGTGEVMVLSNTGANEAFTPDDLDPAVLARVDHLHLTSQRPATAAHLAELASEAGASVSFDPGRRIASRDYGRTLGDVDVLFLNEREARVLAEHATFDSLVREATVVVKHGGQGATLHTRDGEVDHPGYPVTALDTTGAGDAFAAGYIAARTEGYDRALAVANACGALAALQVGARTAPTWDEVEAFLTEHA</sequence>
<dbReference type="InterPro" id="IPR002173">
    <property type="entry name" value="Carboh/pur_kinase_PfkB_CS"/>
</dbReference>
<gene>
    <name evidence="6" type="ORF">ACFSBT_20070</name>
</gene>
<dbReference type="Gene3D" id="3.40.1190.20">
    <property type="match status" value="1"/>
</dbReference>
<comment type="similarity">
    <text evidence="1 4">Belongs to the carbohydrate kinase PfkB family.</text>
</comment>
<dbReference type="Proteomes" id="UP001597187">
    <property type="component" value="Unassembled WGS sequence"/>
</dbReference>
<evidence type="ECO:0000256" key="3">
    <source>
        <dbReference type="ARBA" id="ARBA00022777"/>
    </source>
</evidence>
<dbReference type="InterPro" id="IPR011611">
    <property type="entry name" value="PfkB_dom"/>
</dbReference>
<evidence type="ECO:0000256" key="1">
    <source>
        <dbReference type="ARBA" id="ARBA00010688"/>
    </source>
</evidence>
<dbReference type="InterPro" id="IPR029056">
    <property type="entry name" value="Ribokinase-like"/>
</dbReference>
<evidence type="ECO:0000259" key="5">
    <source>
        <dbReference type="Pfam" id="PF00294"/>
    </source>
</evidence>